<sequence length="248" mass="25533">MLIAGFPTGMFQANCYLVAADRGAPGVIVDPGEDALGMVRQAVQLNQITPAAVLLTHGHLDHVASAAAVGAEYDVPVLIHAGDEHLLDDPKSGLNDELALALEQIVRPEALQGLRPPQLQLLGRAGEDESVQLAGLTLAVDHTPGHTPGSVVYRLAAGGTGSDSGTGSDRDTAHPEILFTGDTLFAGSIGRTDLPGGDSAQLLDSIGRRLLTRPDDAVILPGHGPTSTIGAERAGNPFLAGRQPPRPA</sequence>
<dbReference type="PANTHER" id="PTHR46233:SF3">
    <property type="entry name" value="HYDROXYACYLGLUTATHIONE HYDROLASE GLOC"/>
    <property type="match status" value="1"/>
</dbReference>
<dbReference type="RefSeq" id="WP_171198327.1">
    <property type="nucleotide sequence ID" value="NZ_JABEND010000001.1"/>
</dbReference>
<dbReference type="EMBL" id="JABEND010000001">
    <property type="protein sequence ID" value="NNG34738.1"/>
    <property type="molecule type" value="Genomic_DNA"/>
</dbReference>
<dbReference type="GO" id="GO:0046872">
    <property type="term" value="F:metal ion binding"/>
    <property type="evidence" value="ECO:0007669"/>
    <property type="project" value="UniProtKB-KW"/>
</dbReference>
<organism evidence="7 8">
    <name type="scientific">Nakamurella aerolata</name>
    <dbReference type="NCBI Taxonomy" id="1656892"/>
    <lineage>
        <taxon>Bacteria</taxon>
        <taxon>Bacillati</taxon>
        <taxon>Actinomycetota</taxon>
        <taxon>Actinomycetes</taxon>
        <taxon>Nakamurellales</taxon>
        <taxon>Nakamurellaceae</taxon>
        <taxon>Nakamurella</taxon>
    </lineage>
</organism>
<gene>
    <name evidence="7" type="ORF">HKD39_03165</name>
</gene>
<dbReference type="Pfam" id="PF00753">
    <property type="entry name" value="Lactamase_B"/>
    <property type="match status" value="2"/>
</dbReference>
<dbReference type="Proteomes" id="UP000562984">
    <property type="component" value="Unassembled WGS sequence"/>
</dbReference>
<dbReference type="InterPro" id="IPR036866">
    <property type="entry name" value="RibonucZ/Hydroxyglut_hydro"/>
</dbReference>
<comment type="cofactor">
    <cofactor evidence="1">
        <name>Zn(2+)</name>
        <dbReference type="ChEBI" id="CHEBI:29105"/>
    </cofactor>
</comment>
<evidence type="ECO:0000259" key="6">
    <source>
        <dbReference type="SMART" id="SM00849"/>
    </source>
</evidence>
<keyword evidence="2" id="KW-0479">Metal-binding</keyword>
<evidence type="ECO:0000256" key="3">
    <source>
        <dbReference type="ARBA" id="ARBA00022801"/>
    </source>
</evidence>
<dbReference type="SMART" id="SM00849">
    <property type="entry name" value="Lactamase_B"/>
    <property type="match status" value="1"/>
</dbReference>
<evidence type="ECO:0000256" key="5">
    <source>
        <dbReference type="SAM" id="MobiDB-lite"/>
    </source>
</evidence>
<name>A0A849A6L2_9ACTN</name>
<evidence type="ECO:0000256" key="2">
    <source>
        <dbReference type="ARBA" id="ARBA00022723"/>
    </source>
</evidence>
<keyword evidence="3 7" id="KW-0378">Hydrolase</keyword>
<dbReference type="CDD" id="cd06262">
    <property type="entry name" value="metallo-hydrolase-like_MBL-fold"/>
    <property type="match status" value="1"/>
</dbReference>
<feature type="region of interest" description="Disordered" evidence="5">
    <location>
        <begin position="218"/>
        <end position="248"/>
    </location>
</feature>
<dbReference type="InterPro" id="IPR051453">
    <property type="entry name" value="MBL_Glyoxalase_II"/>
</dbReference>
<protein>
    <submittedName>
        <fullName evidence="7">MBL fold metallo-hydrolase</fullName>
    </submittedName>
</protein>
<proteinExistence type="predicted"/>
<dbReference type="InterPro" id="IPR001279">
    <property type="entry name" value="Metallo-B-lactamas"/>
</dbReference>
<keyword evidence="8" id="KW-1185">Reference proteome</keyword>
<evidence type="ECO:0000313" key="8">
    <source>
        <dbReference type="Proteomes" id="UP000562984"/>
    </source>
</evidence>
<dbReference type="AlphaFoldDB" id="A0A849A6L2"/>
<dbReference type="PANTHER" id="PTHR46233">
    <property type="entry name" value="HYDROXYACYLGLUTATHIONE HYDROLASE GLOC"/>
    <property type="match status" value="1"/>
</dbReference>
<evidence type="ECO:0000256" key="1">
    <source>
        <dbReference type="ARBA" id="ARBA00001947"/>
    </source>
</evidence>
<feature type="domain" description="Metallo-beta-lactamase" evidence="6">
    <location>
        <begin position="12"/>
        <end position="223"/>
    </location>
</feature>
<accession>A0A849A6L2</accession>
<evidence type="ECO:0000256" key="4">
    <source>
        <dbReference type="ARBA" id="ARBA00022833"/>
    </source>
</evidence>
<evidence type="ECO:0000313" key="7">
    <source>
        <dbReference type="EMBL" id="NNG34738.1"/>
    </source>
</evidence>
<dbReference type="Gene3D" id="3.60.15.10">
    <property type="entry name" value="Ribonuclease Z/Hydroxyacylglutathione hydrolase-like"/>
    <property type="match status" value="1"/>
</dbReference>
<dbReference type="SUPFAM" id="SSF56281">
    <property type="entry name" value="Metallo-hydrolase/oxidoreductase"/>
    <property type="match status" value="1"/>
</dbReference>
<dbReference type="GO" id="GO:0016787">
    <property type="term" value="F:hydrolase activity"/>
    <property type="evidence" value="ECO:0007669"/>
    <property type="project" value="UniProtKB-KW"/>
</dbReference>
<comment type="caution">
    <text evidence="7">The sequence shown here is derived from an EMBL/GenBank/DDBJ whole genome shotgun (WGS) entry which is preliminary data.</text>
</comment>
<reference evidence="7 8" key="1">
    <citation type="submission" date="2020-05" db="EMBL/GenBank/DDBJ databases">
        <title>Nakamurella sp. DB0629 isolated from air conditioner.</title>
        <authorList>
            <person name="Kim D.H."/>
            <person name="Kim D.-U."/>
        </authorList>
    </citation>
    <scope>NUCLEOTIDE SEQUENCE [LARGE SCALE GENOMIC DNA]</scope>
    <source>
        <strain evidence="7 8">DB0629</strain>
    </source>
</reference>
<keyword evidence="4" id="KW-0862">Zinc</keyword>